<evidence type="ECO:0000256" key="2">
    <source>
        <dbReference type="ARBA" id="ARBA00022475"/>
    </source>
</evidence>
<comment type="caution">
    <text evidence="6">The sequence shown here is derived from an EMBL/GenBank/DDBJ whole genome shotgun (WGS) entry which is preliminary data.</text>
</comment>
<protein>
    <submittedName>
        <fullName evidence="6">T-cell surface glycoprotein CD3 epsilon chain</fullName>
    </submittedName>
</protein>
<feature type="transmembrane region" description="Helical" evidence="5">
    <location>
        <begin position="42"/>
        <end position="59"/>
    </location>
</feature>
<comment type="subcellular location">
    <subcellularLocation>
        <location evidence="1">Cell membrane</location>
        <topology evidence="1">Single-pass type I membrane protein</topology>
    </subcellularLocation>
</comment>
<evidence type="ECO:0000256" key="3">
    <source>
        <dbReference type="ARBA" id="ARBA00022729"/>
    </source>
</evidence>
<sequence length="266" mass="29552">MEEKGVQLSGPGSTRAFTRPRWLAPPALLKLPFPGRAGATEGFFLFLYQLLISVLGALLKGDTQQVRWGDPSKHPREAAEGRKMPLGLHLGALVLLLFHTASLVEREIEEIRVEISLGNVSLNCPGEKSQWWEANSSPRNSSTLVFSDSDHLFEIERGKELFCGQKSQNGKSWKIFLKIKGCKDCVELSFGLGASIIVADLLFTLGVLLLVYFCSKKQQALFRTGAPRRRLQGQQADHPPPVPNPDYEPIRKGQREVYAGLEPQAF</sequence>
<keyword evidence="2" id="KW-1003">Cell membrane</keyword>
<feature type="region of interest" description="Disordered" evidence="4">
    <location>
        <begin position="229"/>
        <end position="250"/>
    </location>
</feature>
<evidence type="ECO:0000256" key="4">
    <source>
        <dbReference type="SAM" id="MobiDB-lite"/>
    </source>
</evidence>
<gene>
    <name evidence="6" type="ORF">NXF25_014256</name>
</gene>
<dbReference type="GO" id="GO:0007166">
    <property type="term" value="P:cell surface receptor signaling pathway"/>
    <property type="evidence" value="ECO:0007669"/>
    <property type="project" value="TreeGrafter"/>
</dbReference>
<feature type="transmembrane region" description="Helical" evidence="5">
    <location>
        <begin position="86"/>
        <end position="104"/>
    </location>
</feature>
<reference evidence="6 7" key="1">
    <citation type="journal article" date="2024" name="Proc. Natl. Acad. Sci. U.S.A.">
        <title>The genetic regulatory architecture and epigenomic basis for age-related changes in rattlesnake venom.</title>
        <authorList>
            <person name="Hogan M.P."/>
            <person name="Holding M.L."/>
            <person name="Nystrom G.S."/>
            <person name="Colston T.J."/>
            <person name="Bartlett D.A."/>
            <person name="Mason A.J."/>
            <person name="Ellsworth S.A."/>
            <person name="Rautsaw R.M."/>
            <person name="Lawrence K.C."/>
            <person name="Strickland J.L."/>
            <person name="He B."/>
            <person name="Fraser P."/>
            <person name="Margres M.J."/>
            <person name="Gilbert D.M."/>
            <person name="Gibbs H.L."/>
            <person name="Parkinson C.L."/>
            <person name="Rokyta D.R."/>
        </authorList>
    </citation>
    <scope>NUCLEOTIDE SEQUENCE [LARGE SCALE GENOMIC DNA]</scope>
    <source>
        <strain evidence="6">DRR0105</strain>
    </source>
</reference>
<dbReference type="InterPro" id="IPR015484">
    <property type="entry name" value="CD3_esu/gsu/dsu"/>
</dbReference>
<dbReference type="GO" id="GO:0045059">
    <property type="term" value="P:positive thymic T cell selection"/>
    <property type="evidence" value="ECO:0007669"/>
    <property type="project" value="TreeGrafter"/>
</dbReference>
<accession>A0AAW1AY80</accession>
<dbReference type="GO" id="GO:0004888">
    <property type="term" value="F:transmembrane signaling receptor activity"/>
    <property type="evidence" value="ECO:0007669"/>
    <property type="project" value="TreeGrafter"/>
</dbReference>
<keyword evidence="5" id="KW-0472">Membrane</keyword>
<dbReference type="PANTHER" id="PTHR10570:SF9">
    <property type="entry name" value="T-CELL SURFACE GLYCOPROTEIN CD3 EPSILON CHAIN"/>
    <property type="match status" value="1"/>
</dbReference>
<evidence type="ECO:0000256" key="5">
    <source>
        <dbReference type="SAM" id="Phobius"/>
    </source>
</evidence>
<dbReference type="GO" id="GO:0042105">
    <property type="term" value="C:alpha-beta T cell receptor complex"/>
    <property type="evidence" value="ECO:0007669"/>
    <property type="project" value="TreeGrafter"/>
</dbReference>
<evidence type="ECO:0000256" key="1">
    <source>
        <dbReference type="ARBA" id="ARBA00004251"/>
    </source>
</evidence>
<name>A0AAW1AY80_CROAD</name>
<dbReference type="GO" id="GO:0009897">
    <property type="term" value="C:external side of plasma membrane"/>
    <property type="evidence" value="ECO:0007669"/>
    <property type="project" value="TreeGrafter"/>
</dbReference>
<dbReference type="EMBL" id="JAOTOJ010000010">
    <property type="protein sequence ID" value="KAK9394910.1"/>
    <property type="molecule type" value="Genomic_DNA"/>
</dbReference>
<dbReference type="AlphaFoldDB" id="A0AAW1AY80"/>
<evidence type="ECO:0000313" key="7">
    <source>
        <dbReference type="Proteomes" id="UP001474421"/>
    </source>
</evidence>
<keyword evidence="7" id="KW-1185">Reference proteome</keyword>
<dbReference type="Proteomes" id="UP001474421">
    <property type="component" value="Unassembled WGS sequence"/>
</dbReference>
<evidence type="ECO:0000313" key="6">
    <source>
        <dbReference type="EMBL" id="KAK9394910.1"/>
    </source>
</evidence>
<keyword evidence="5" id="KW-1133">Transmembrane helix</keyword>
<keyword evidence="3" id="KW-0732">Signal</keyword>
<keyword evidence="5" id="KW-0812">Transmembrane</keyword>
<organism evidence="6 7">
    <name type="scientific">Crotalus adamanteus</name>
    <name type="common">Eastern diamondback rattlesnake</name>
    <dbReference type="NCBI Taxonomy" id="8729"/>
    <lineage>
        <taxon>Eukaryota</taxon>
        <taxon>Metazoa</taxon>
        <taxon>Chordata</taxon>
        <taxon>Craniata</taxon>
        <taxon>Vertebrata</taxon>
        <taxon>Euteleostomi</taxon>
        <taxon>Lepidosauria</taxon>
        <taxon>Squamata</taxon>
        <taxon>Bifurcata</taxon>
        <taxon>Unidentata</taxon>
        <taxon>Episquamata</taxon>
        <taxon>Toxicofera</taxon>
        <taxon>Serpentes</taxon>
        <taxon>Colubroidea</taxon>
        <taxon>Viperidae</taxon>
        <taxon>Crotalinae</taxon>
        <taxon>Crotalus</taxon>
    </lineage>
</organism>
<proteinExistence type="predicted"/>
<feature type="transmembrane region" description="Helical" evidence="5">
    <location>
        <begin position="190"/>
        <end position="213"/>
    </location>
</feature>
<dbReference type="PANTHER" id="PTHR10570">
    <property type="entry name" value="T-CELL SURFACE GLYCOPROTEIN CD3 GAMMA CHAIN / DELTA CHAIN"/>
    <property type="match status" value="1"/>
</dbReference>